<sequence>MADTSYSPDLFRPHYGGVESDNDIHIEAYDRDVQTRLESKSVFLAEGLSTYRPLKASNQYRIDRLSGDLEVKGRTAGQSLEPTAVKSDKLVISVDTLSYIRIPIDYQDDWTAPTFRAELSRNMGTAHAKFYDEAHTIQLIKATDFVPPPTLQPTFNPLTDNVVSLDLTAGSEEDAANELAHAVKAAANRFLTEKDIPVAELVLLIDPAWFSILMEHKKLMNVRYSRDSGNDYAWRRIGYVAGVRVIELNSYPQESITGHELGADYDVTAEEALTRATLFRPASVLMTVEAQSVINRQWDDEREMTMVMDSYRLFNVGLRRPDCVINFREVFNG</sequence>
<organism evidence="1 2">
    <name type="scientific">Escherichia coli</name>
    <dbReference type="NCBI Taxonomy" id="562"/>
    <lineage>
        <taxon>Bacteria</taxon>
        <taxon>Pseudomonadati</taxon>
        <taxon>Pseudomonadota</taxon>
        <taxon>Gammaproteobacteria</taxon>
        <taxon>Enterobacterales</taxon>
        <taxon>Enterobacteriaceae</taxon>
        <taxon>Escherichia</taxon>
    </lineage>
</organism>
<dbReference type="EMBL" id="WUIG01000025">
    <property type="protein sequence ID" value="MXJ07646.1"/>
    <property type="molecule type" value="Genomic_DNA"/>
</dbReference>
<gene>
    <name evidence="1" type="ORF">GRW24_03980</name>
</gene>
<dbReference type="RefSeq" id="WP_096941857.1">
    <property type="nucleotide sequence ID" value="NZ_BGBW01000067.1"/>
</dbReference>
<comment type="caution">
    <text evidence="1">The sequence shown here is derived from an EMBL/GenBank/DDBJ whole genome shotgun (WGS) entry which is preliminary data.</text>
</comment>
<dbReference type="AlphaFoldDB" id="A0A8T6BEV9"/>
<accession>A0A8T6BEV9</accession>
<protein>
    <submittedName>
        <fullName evidence="1">Capsid protein</fullName>
    </submittedName>
</protein>
<evidence type="ECO:0000313" key="1">
    <source>
        <dbReference type="EMBL" id="MXJ07646.1"/>
    </source>
</evidence>
<name>A0A8T6BEV9_ECOLX</name>
<reference evidence="1 2" key="1">
    <citation type="submission" date="2019-12" db="EMBL/GenBank/DDBJ databases">
        <title>Enteriobacteria Tanzani isolates_10434.</title>
        <authorList>
            <person name="Subbiah M."/>
            <person name="Call D."/>
        </authorList>
    </citation>
    <scope>NUCLEOTIDE SEQUENCE [LARGE SCALE GENOMIC DNA]</scope>
    <source>
        <strain evidence="1 2">10434wG3</strain>
    </source>
</reference>
<dbReference type="Proteomes" id="UP000447081">
    <property type="component" value="Unassembled WGS sequence"/>
</dbReference>
<proteinExistence type="predicted"/>
<evidence type="ECO:0000313" key="2">
    <source>
        <dbReference type="Proteomes" id="UP000447081"/>
    </source>
</evidence>